<dbReference type="OrthoDB" id="1726708at2"/>
<dbReference type="PANTHER" id="PTHR22550:SF5">
    <property type="entry name" value="LEUCINE ZIPPER PROTEIN 4"/>
    <property type="match status" value="1"/>
</dbReference>
<dbReference type="GO" id="GO:0016020">
    <property type="term" value="C:membrane"/>
    <property type="evidence" value="ECO:0007669"/>
    <property type="project" value="InterPro"/>
</dbReference>
<dbReference type="Proteomes" id="UP000271031">
    <property type="component" value="Unassembled WGS sequence"/>
</dbReference>
<feature type="transmembrane region" description="Helical" evidence="3">
    <location>
        <begin position="349"/>
        <end position="374"/>
    </location>
</feature>
<feature type="transmembrane region" description="Helical" evidence="3">
    <location>
        <begin position="262"/>
        <end position="288"/>
    </location>
</feature>
<evidence type="ECO:0000256" key="1">
    <source>
        <dbReference type="ARBA" id="ARBA00005278"/>
    </source>
</evidence>
<dbReference type="InterPro" id="IPR050768">
    <property type="entry name" value="UPF0353/GerABKA_families"/>
</dbReference>
<dbReference type="InterPro" id="IPR004995">
    <property type="entry name" value="Spore_Ger"/>
</dbReference>
<accession>A0A3M8CUM5</accession>
<organism evidence="4 5">
    <name type="scientific">Brevibacillus fluminis</name>
    <dbReference type="NCBI Taxonomy" id="511487"/>
    <lineage>
        <taxon>Bacteria</taxon>
        <taxon>Bacillati</taxon>
        <taxon>Bacillota</taxon>
        <taxon>Bacilli</taxon>
        <taxon>Bacillales</taxon>
        <taxon>Paenibacillaceae</taxon>
        <taxon>Brevibacillus</taxon>
    </lineage>
</organism>
<dbReference type="EMBL" id="RHHQ01000033">
    <property type="protein sequence ID" value="RNB78535.1"/>
    <property type="molecule type" value="Genomic_DNA"/>
</dbReference>
<dbReference type="PIRSF" id="PIRSF005690">
    <property type="entry name" value="GerBA"/>
    <property type="match status" value="1"/>
</dbReference>
<dbReference type="GO" id="GO:0009847">
    <property type="term" value="P:spore germination"/>
    <property type="evidence" value="ECO:0007669"/>
    <property type="project" value="InterPro"/>
</dbReference>
<keyword evidence="2 3" id="KW-0472">Membrane</keyword>
<gene>
    <name evidence="4" type="ORF">EDM56_30530</name>
</gene>
<comment type="similarity">
    <text evidence="1">Belongs to the GerABKA family.</text>
</comment>
<keyword evidence="3" id="KW-0812">Transmembrane</keyword>
<reference evidence="4 5" key="1">
    <citation type="submission" date="2018-10" db="EMBL/GenBank/DDBJ databases">
        <title>Phylogenomics of Brevibacillus.</title>
        <authorList>
            <person name="Dunlap C."/>
        </authorList>
    </citation>
    <scope>NUCLEOTIDE SEQUENCE [LARGE SCALE GENOMIC DNA]</scope>
    <source>
        <strain evidence="4 5">JCM 15716</strain>
    </source>
</reference>
<feature type="transmembrane region" description="Helical" evidence="3">
    <location>
        <begin position="229"/>
        <end position="250"/>
    </location>
</feature>
<dbReference type="PANTHER" id="PTHR22550">
    <property type="entry name" value="SPORE GERMINATION PROTEIN"/>
    <property type="match status" value="1"/>
</dbReference>
<evidence type="ECO:0000313" key="4">
    <source>
        <dbReference type="EMBL" id="RNB78535.1"/>
    </source>
</evidence>
<proteinExistence type="inferred from homology"/>
<evidence type="ECO:0000256" key="2">
    <source>
        <dbReference type="ARBA" id="ARBA00023136"/>
    </source>
</evidence>
<sequence length="442" mass="49656">MINEEQLKEIKESLASYDFHVHPLRSKQLQGEMVYIKTLCDESIIEEVITKPFLRANDQTEFEHALISNPRTRREDPFPLDVELLAGNAAVFVLDRHYFVDVKKTISINVREATVESIIQGPQYALSENIETSLFILRQRYQNKNLQIITKEIGTKTNAKIAILYDESFANESIVSEIEKRIDSICVPSLQGIGHLQRLLNGRSTSLFPTLLSTERQDRVVLNLSQGKVVILLNGTSFALLAPSVFWDFFSAMDDLNLPYWITHFLVCLRYIGLFISLFLPALYVVFTSYNPEIFRIQLALSIAGSREAVPYPSFLEVLFMLLMMELLTEASLRLPKSIGQTATTVGGLILGQAATAAGLVSNIMIILVAAVAISNFVIPINTMSFSMRVMKYPILLVATLFGLLGVVISLIFLVHRLALLDSLGEPFLRRKPNMRDQGRGP</sequence>
<name>A0A3M8CUM5_9BACL</name>
<feature type="transmembrane region" description="Helical" evidence="3">
    <location>
        <begin position="395"/>
        <end position="415"/>
    </location>
</feature>
<dbReference type="RefSeq" id="WP_122921704.1">
    <property type="nucleotide sequence ID" value="NZ_RHHQ01000033.1"/>
</dbReference>
<comment type="caution">
    <text evidence="4">The sequence shown here is derived from an EMBL/GenBank/DDBJ whole genome shotgun (WGS) entry which is preliminary data.</text>
</comment>
<dbReference type="Pfam" id="PF03323">
    <property type="entry name" value="GerA"/>
    <property type="match status" value="1"/>
</dbReference>
<feature type="transmembrane region" description="Helical" evidence="3">
    <location>
        <begin position="309"/>
        <end position="329"/>
    </location>
</feature>
<evidence type="ECO:0000256" key="3">
    <source>
        <dbReference type="SAM" id="Phobius"/>
    </source>
</evidence>
<keyword evidence="5" id="KW-1185">Reference proteome</keyword>
<dbReference type="AlphaFoldDB" id="A0A3M8CUM5"/>
<evidence type="ECO:0000313" key="5">
    <source>
        <dbReference type="Proteomes" id="UP000271031"/>
    </source>
</evidence>
<protein>
    <submittedName>
        <fullName evidence="4">Spore germination protein</fullName>
    </submittedName>
</protein>
<keyword evidence="3" id="KW-1133">Transmembrane helix</keyword>